<evidence type="ECO:0000313" key="3">
    <source>
        <dbReference type="EMBL" id="KND87250.1"/>
    </source>
</evidence>
<evidence type="ECO:0000259" key="2">
    <source>
        <dbReference type="Pfam" id="PF24883"/>
    </source>
</evidence>
<keyword evidence="1" id="KW-0677">Repeat</keyword>
<dbReference type="Proteomes" id="UP000036947">
    <property type="component" value="Unassembled WGS sequence"/>
</dbReference>
<protein>
    <recommendedName>
        <fullName evidence="2">Nephrocystin 3-like N-terminal domain-containing protein</fullName>
    </recommendedName>
</protein>
<dbReference type="EMBL" id="LFRF01000039">
    <property type="protein sequence ID" value="KND87250.1"/>
    <property type="molecule type" value="Genomic_DNA"/>
</dbReference>
<dbReference type="STRING" id="1163406.A0A0L0N0D2"/>
<organism evidence="3 4">
    <name type="scientific">Tolypocladium ophioglossoides (strain CBS 100239)</name>
    <name type="common">Snaketongue truffleclub</name>
    <name type="synonym">Elaphocordyceps ophioglossoides</name>
    <dbReference type="NCBI Taxonomy" id="1163406"/>
    <lineage>
        <taxon>Eukaryota</taxon>
        <taxon>Fungi</taxon>
        <taxon>Dikarya</taxon>
        <taxon>Ascomycota</taxon>
        <taxon>Pezizomycotina</taxon>
        <taxon>Sordariomycetes</taxon>
        <taxon>Hypocreomycetidae</taxon>
        <taxon>Hypocreales</taxon>
        <taxon>Ophiocordycipitaceae</taxon>
        <taxon>Tolypocladium</taxon>
    </lineage>
</organism>
<keyword evidence="4" id="KW-1185">Reference proteome</keyword>
<dbReference type="AlphaFoldDB" id="A0A0L0N0D2"/>
<evidence type="ECO:0000313" key="4">
    <source>
        <dbReference type="Proteomes" id="UP000036947"/>
    </source>
</evidence>
<feature type="domain" description="Nephrocystin 3-like N-terminal" evidence="2">
    <location>
        <begin position="168"/>
        <end position="234"/>
    </location>
</feature>
<dbReference type="OrthoDB" id="538223at2759"/>
<name>A0A0L0N0D2_TOLOC</name>
<gene>
    <name evidence="3" type="ORF">TOPH_08080</name>
</gene>
<evidence type="ECO:0000256" key="1">
    <source>
        <dbReference type="ARBA" id="ARBA00022737"/>
    </source>
</evidence>
<accession>A0A0L0N0D2</accession>
<sequence length="243" mass="26941">MLKAVDSRKRADDVVHAYGAFDHMISRLSRSPHGRWLLVIDGLTKETAEDLRAGITQMKAVESTGCVLVTTRDLDISAFSENDDSPSWTQLVQKNPTELLKIAKEFTIHQEFVLGRLPTADGAAFDSHANEYDARCYPGTGVDLLAHIYNWADDPDGKCIFWLQGMLVEEYPCLAPHVRNAVEANPSIADKKEDQFEKLVLQSLETVEGGPKTIVFVVDALDECGREEDATEVIGLLPGISRR</sequence>
<reference evidence="3 4" key="1">
    <citation type="journal article" date="2015" name="BMC Genomics">
        <title>The genome of the truffle-parasite Tolypocladium ophioglossoides and the evolution of antifungal peptaibiotics.</title>
        <authorList>
            <person name="Quandt C.A."/>
            <person name="Bushley K.E."/>
            <person name="Spatafora J.W."/>
        </authorList>
    </citation>
    <scope>NUCLEOTIDE SEQUENCE [LARGE SCALE GENOMIC DNA]</scope>
    <source>
        <strain evidence="3 4">CBS 100239</strain>
    </source>
</reference>
<comment type="caution">
    <text evidence="3">The sequence shown here is derived from an EMBL/GenBank/DDBJ whole genome shotgun (WGS) entry which is preliminary data.</text>
</comment>
<dbReference type="Pfam" id="PF24883">
    <property type="entry name" value="NPHP3_N"/>
    <property type="match status" value="1"/>
</dbReference>
<proteinExistence type="predicted"/>
<dbReference type="InterPro" id="IPR056884">
    <property type="entry name" value="NPHP3-like_N"/>
</dbReference>